<evidence type="ECO:0000313" key="3">
    <source>
        <dbReference type="Proteomes" id="UP000299102"/>
    </source>
</evidence>
<proteinExistence type="predicted"/>
<comment type="caution">
    <text evidence="2">The sequence shown here is derived from an EMBL/GenBank/DDBJ whole genome shotgun (WGS) entry which is preliminary data.</text>
</comment>
<name>A0A4C1V3H9_EUMVA</name>
<accession>A0A4C1V3H9</accession>
<evidence type="ECO:0000313" key="2">
    <source>
        <dbReference type="EMBL" id="GBP33373.1"/>
    </source>
</evidence>
<sequence length="94" mass="10072">MCSHAPTTTTSRYYFVPAQQTSRLDYVPSHAPRHGALAAAGGGRRARAPPNATDATAELPARETDSHSHVVVIAGDAFDRASISHTANEHLMRH</sequence>
<gene>
    <name evidence="2" type="ORF">EVAR_6721_1</name>
</gene>
<dbReference type="AlphaFoldDB" id="A0A4C1V3H9"/>
<reference evidence="2 3" key="1">
    <citation type="journal article" date="2019" name="Commun. Biol.">
        <title>The bagworm genome reveals a unique fibroin gene that provides high tensile strength.</title>
        <authorList>
            <person name="Kono N."/>
            <person name="Nakamura H."/>
            <person name="Ohtoshi R."/>
            <person name="Tomita M."/>
            <person name="Numata K."/>
            <person name="Arakawa K."/>
        </authorList>
    </citation>
    <scope>NUCLEOTIDE SEQUENCE [LARGE SCALE GENOMIC DNA]</scope>
</reference>
<dbReference type="Proteomes" id="UP000299102">
    <property type="component" value="Unassembled WGS sequence"/>
</dbReference>
<keyword evidence="3" id="KW-1185">Reference proteome</keyword>
<evidence type="ECO:0000256" key="1">
    <source>
        <dbReference type="SAM" id="MobiDB-lite"/>
    </source>
</evidence>
<protein>
    <submittedName>
        <fullName evidence="2">Uncharacterized protein</fullName>
    </submittedName>
</protein>
<dbReference type="EMBL" id="BGZK01000273">
    <property type="protein sequence ID" value="GBP33373.1"/>
    <property type="molecule type" value="Genomic_DNA"/>
</dbReference>
<feature type="region of interest" description="Disordered" evidence="1">
    <location>
        <begin position="36"/>
        <end position="66"/>
    </location>
</feature>
<organism evidence="2 3">
    <name type="scientific">Eumeta variegata</name>
    <name type="common">Bagworm moth</name>
    <name type="synonym">Eumeta japonica</name>
    <dbReference type="NCBI Taxonomy" id="151549"/>
    <lineage>
        <taxon>Eukaryota</taxon>
        <taxon>Metazoa</taxon>
        <taxon>Ecdysozoa</taxon>
        <taxon>Arthropoda</taxon>
        <taxon>Hexapoda</taxon>
        <taxon>Insecta</taxon>
        <taxon>Pterygota</taxon>
        <taxon>Neoptera</taxon>
        <taxon>Endopterygota</taxon>
        <taxon>Lepidoptera</taxon>
        <taxon>Glossata</taxon>
        <taxon>Ditrysia</taxon>
        <taxon>Tineoidea</taxon>
        <taxon>Psychidae</taxon>
        <taxon>Oiketicinae</taxon>
        <taxon>Eumeta</taxon>
    </lineage>
</organism>